<dbReference type="PROSITE" id="PS00675">
    <property type="entry name" value="SIGMA54_INTERACT_1"/>
    <property type="match status" value="1"/>
</dbReference>
<dbReference type="InterPro" id="IPR025662">
    <property type="entry name" value="Sigma_54_int_dom_ATP-bd_1"/>
</dbReference>
<keyword evidence="5" id="KW-1185">Reference proteome</keyword>
<dbReference type="OrthoDB" id="16986at10239"/>
<dbReference type="GO" id="GO:0005886">
    <property type="term" value="C:plasma membrane"/>
    <property type="evidence" value="ECO:0007669"/>
    <property type="project" value="TreeGrafter"/>
</dbReference>
<dbReference type="PROSITE" id="PS50893">
    <property type="entry name" value="ABC_TRANSPORTER_2"/>
    <property type="match status" value="1"/>
</dbReference>
<name>A0A2H4P6Z4_9CAUD</name>
<evidence type="ECO:0000313" key="4">
    <source>
        <dbReference type="EMBL" id="ATW57941.1"/>
    </source>
</evidence>
<dbReference type="SUPFAM" id="SSF52540">
    <property type="entry name" value="P-loop containing nucleoside triphosphate hydrolases"/>
    <property type="match status" value="1"/>
</dbReference>
<reference evidence="4 5" key="1">
    <citation type="submission" date="2017-09" db="EMBL/GenBank/DDBJ databases">
        <authorList>
            <person name="Ehlers B."/>
            <person name="Leendertz F.H."/>
        </authorList>
    </citation>
    <scope>NUCLEOTIDE SEQUENCE [LARGE SCALE GENOMIC DNA]</scope>
</reference>
<dbReference type="SMART" id="SM00382">
    <property type="entry name" value="AAA"/>
    <property type="match status" value="1"/>
</dbReference>
<dbReference type="InterPro" id="IPR027417">
    <property type="entry name" value="P-loop_NTPase"/>
</dbReference>
<evidence type="ECO:0000256" key="2">
    <source>
        <dbReference type="ARBA" id="ARBA00022840"/>
    </source>
</evidence>
<evidence type="ECO:0000259" key="3">
    <source>
        <dbReference type="PROSITE" id="PS50893"/>
    </source>
</evidence>
<dbReference type="EMBL" id="MG018927">
    <property type="protein sequence ID" value="ATW57941.1"/>
    <property type="molecule type" value="Genomic_DNA"/>
</dbReference>
<protein>
    <submittedName>
        <fullName evidence="4">ABC transporter</fullName>
    </submittedName>
</protein>
<gene>
    <name evidence="4" type="ORF">CNR34_00008</name>
</gene>
<organism evidence="4 5">
    <name type="scientific">Pseudomonas phage nickie</name>
    <dbReference type="NCBI Taxonomy" id="2048977"/>
    <lineage>
        <taxon>Viruses</taxon>
        <taxon>Duplodnaviria</taxon>
        <taxon>Heunggongvirae</taxon>
        <taxon>Uroviricota</taxon>
        <taxon>Caudoviricetes</taxon>
        <taxon>Nickievirus</taxon>
        <taxon>Nickievirus nickie</taxon>
    </lineage>
</organism>
<feature type="domain" description="ABC transporter" evidence="3">
    <location>
        <begin position="15"/>
        <end position="209"/>
    </location>
</feature>
<dbReference type="GO" id="GO:0005524">
    <property type="term" value="F:ATP binding"/>
    <property type="evidence" value="ECO:0007669"/>
    <property type="project" value="UniProtKB-KW"/>
</dbReference>
<sequence>MTKYVVNKTFPSSVVRSRRVIEVAEGFGLGLEDKEFTVYKDFEIEVNQGDVLYITGQSGSGKSLLLKELAKQIRETQLVADIDEVALEEKPLIDQLGSSTDEAIKILSLAGLNDAYLMIRKPSELSDGQRYRFRIALLMQSGADVWVADEFGAVLDRVTAKVVAFNLRKQAAKVGATVIVATTHKDLREELAPTVYVDKRFKDKINVEVAPQ</sequence>
<dbReference type="Proteomes" id="UP000241592">
    <property type="component" value="Segment"/>
</dbReference>
<dbReference type="InterPro" id="IPR015854">
    <property type="entry name" value="ABC_transpr_LolD-like"/>
</dbReference>
<dbReference type="InterPro" id="IPR003439">
    <property type="entry name" value="ABC_transporter-like_ATP-bd"/>
</dbReference>
<dbReference type="Gene3D" id="3.40.50.300">
    <property type="entry name" value="P-loop containing nucleotide triphosphate hydrolases"/>
    <property type="match status" value="1"/>
</dbReference>
<dbReference type="PANTHER" id="PTHR24220:SF86">
    <property type="entry name" value="ABC TRANSPORTER ABCH.1"/>
    <property type="match status" value="1"/>
</dbReference>
<dbReference type="InterPro" id="IPR003593">
    <property type="entry name" value="AAA+_ATPase"/>
</dbReference>
<proteinExistence type="predicted"/>
<dbReference type="PANTHER" id="PTHR24220">
    <property type="entry name" value="IMPORT ATP-BINDING PROTEIN"/>
    <property type="match status" value="1"/>
</dbReference>
<dbReference type="CDD" id="cd00267">
    <property type="entry name" value="ABC_ATPase"/>
    <property type="match status" value="1"/>
</dbReference>
<accession>A0A2H4P6Z4</accession>
<evidence type="ECO:0000313" key="5">
    <source>
        <dbReference type="Proteomes" id="UP000241592"/>
    </source>
</evidence>
<dbReference type="Pfam" id="PF00005">
    <property type="entry name" value="ABC_tran"/>
    <property type="match status" value="1"/>
</dbReference>
<keyword evidence="2" id="KW-0067">ATP-binding</keyword>
<dbReference type="GO" id="GO:0016887">
    <property type="term" value="F:ATP hydrolysis activity"/>
    <property type="evidence" value="ECO:0007669"/>
    <property type="project" value="InterPro"/>
</dbReference>
<evidence type="ECO:0000256" key="1">
    <source>
        <dbReference type="ARBA" id="ARBA00022741"/>
    </source>
</evidence>
<dbReference type="GO" id="GO:0022857">
    <property type="term" value="F:transmembrane transporter activity"/>
    <property type="evidence" value="ECO:0007669"/>
    <property type="project" value="TreeGrafter"/>
</dbReference>
<keyword evidence="1" id="KW-0547">Nucleotide-binding</keyword>